<feature type="non-terminal residue" evidence="2">
    <location>
        <position position="1"/>
    </location>
</feature>
<comment type="caution">
    <text evidence="2">The sequence shown here is derived from an EMBL/GenBank/DDBJ whole genome shotgun (WGS) entry which is preliminary data.</text>
</comment>
<keyword evidence="1" id="KW-0812">Transmembrane</keyword>
<sequence>HTSDWGAKNFSPERQFQLTVLVIAAHVTLLGKSLVLQRRESQGRLHKADKVA</sequence>
<gene>
    <name evidence="2" type="ORF">PR001_g25751</name>
</gene>
<dbReference type="EMBL" id="QXFV01003609">
    <property type="protein sequence ID" value="KAE8975292.1"/>
    <property type="molecule type" value="Genomic_DNA"/>
</dbReference>
<evidence type="ECO:0000313" key="3">
    <source>
        <dbReference type="Proteomes" id="UP000429607"/>
    </source>
</evidence>
<keyword evidence="1" id="KW-1133">Transmembrane helix</keyword>
<dbReference type="AlphaFoldDB" id="A0A6A3I1K4"/>
<feature type="transmembrane region" description="Helical" evidence="1">
    <location>
        <begin position="16"/>
        <end position="35"/>
    </location>
</feature>
<proteinExistence type="predicted"/>
<dbReference type="Proteomes" id="UP000429607">
    <property type="component" value="Unassembled WGS sequence"/>
</dbReference>
<reference evidence="2 3" key="1">
    <citation type="submission" date="2018-09" db="EMBL/GenBank/DDBJ databases">
        <title>Genomic investigation of the strawberry pathogen Phytophthora fragariae indicates pathogenicity is determined by transcriptional variation in three key races.</title>
        <authorList>
            <person name="Adams T.M."/>
            <person name="Armitage A.D."/>
            <person name="Sobczyk M.K."/>
            <person name="Bates H.J."/>
            <person name="Dunwell J.M."/>
            <person name="Nellist C.F."/>
            <person name="Harrison R.J."/>
        </authorList>
    </citation>
    <scope>NUCLEOTIDE SEQUENCE [LARGE SCALE GENOMIC DNA]</scope>
    <source>
        <strain evidence="2 3">SCRP249</strain>
    </source>
</reference>
<name>A0A6A3I1K4_9STRA</name>
<evidence type="ECO:0000256" key="1">
    <source>
        <dbReference type="SAM" id="Phobius"/>
    </source>
</evidence>
<organism evidence="2 3">
    <name type="scientific">Phytophthora rubi</name>
    <dbReference type="NCBI Taxonomy" id="129364"/>
    <lineage>
        <taxon>Eukaryota</taxon>
        <taxon>Sar</taxon>
        <taxon>Stramenopiles</taxon>
        <taxon>Oomycota</taxon>
        <taxon>Peronosporomycetes</taxon>
        <taxon>Peronosporales</taxon>
        <taxon>Peronosporaceae</taxon>
        <taxon>Phytophthora</taxon>
    </lineage>
</organism>
<evidence type="ECO:0000313" key="2">
    <source>
        <dbReference type="EMBL" id="KAE8975292.1"/>
    </source>
</evidence>
<accession>A0A6A3I1K4</accession>
<keyword evidence="1" id="KW-0472">Membrane</keyword>
<protein>
    <submittedName>
        <fullName evidence="2">Uncharacterized protein</fullName>
    </submittedName>
</protein>